<organism evidence="2 3">
    <name type="scientific">Aureobasidium subglaciale (strain EXF-2481)</name>
    <name type="common">Aureobasidium pullulans var. subglaciale</name>
    <dbReference type="NCBI Taxonomy" id="1043005"/>
    <lineage>
        <taxon>Eukaryota</taxon>
        <taxon>Fungi</taxon>
        <taxon>Dikarya</taxon>
        <taxon>Ascomycota</taxon>
        <taxon>Pezizomycotina</taxon>
        <taxon>Dothideomycetes</taxon>
        <taxon>Dothideomycetidae</taxon>
        <taxon>Dothideales</taxon>
        <taxon>Saccotheciaceae</taxon>
        <taxon>Aureobasidium</taxon>
    </lineage>
</organism>
<dbReference type="OMA" id="CNLPWGT"/>
<dbReference type="InParanoid" id="A0A074YV65"/>
<keyword evidence="1" id="KW-0472">Membrane</keyword>
<protein>
    <recommendedName>
        <fullName evidence="4">MARVEL domain-containing protein</fullName>
    </recommendedName>
</protein>
<keyword evidence="1" id="KW-0812">Transmembrane</keyword>
<feature type="transmembrane region" description="Helical" evidence="1">
    <location>
        <begin position="82"/>
        <end position="104"/>
    </location>
</feature>
<accession>A0A074YV65</accession>
<dbReference type="EMBL" id="KL584749">
    <property type="protein sequence ID" value="KER00050.1"/>
    <property type="molecule type" value="Genomic_DNA"/>
</dbReference>
<name>A0A074YV65_AURSE</name>
<evidence type="ECO:0008006" key="4">
    <source>
        <dbReference type="Google" id="ProtNLM"/>
    </source>
</evidence>
<evidence type="ECO:0000313" key="3">
    <source>
        <dbReference type="Proteomes" id="UP000030641"/>
    </source>
</evidence>
<keyword evidence="1" id="KW-1133">Transmembrane helix</keyword>
<gene>
    <name evidence="2" type="ORF">AUEXF2481DRAFT_115105</name>
</gene>
<dbReference type="AlphaFoldDB" id="A0A074YV65"/>
<dbReference type="OrthoDB" id="5342507at2759"/>
<dbReference type="Proteomes" id="UP000030641">
    <property type="component" value="Unassembled WGS sequence"/>
</dbReference>
<evidence type="ECO:0000256" key="1">
    <source>
        <dbReference type="SAM" id="Phobius"/>
    </source>
</evidence>
<dbReference type="HOGENOM" id="CLU_100313_1_0_1"/>
<sequence length="184" mass="20550">MTSLFNRIRNNHVFQKILRVLQFLSSVISLGMFSSRLAKVYRLVHNLRNSSGAVEGILAAATLYTITTLIINFCLKGGAPKFLRWLLIVLDILFVGGFIAVAVLTRPHGGLSSLCATPNARNDPNNRDNALCNLPLATFGLAIFSTLLHAITAIFHEVRDHHRKDKDFVFAEEEMKRNHDGLHD</sequence>
<evidence type="ECO:0000313" key="2">
    <source>
        <dbReference type="EMBL" id="KER00050.1"/>
    </source>
</evidence>
<feature type="transmembrane region" description="Helical" evidence="1">
    <location>
        <begin position="57"/>
        <end position="75"/>
    </location>
</feature>
<feature type="transmembrane region" description="Helical" evidence="1">
    <location>
        <begin position="20"/>
        <end position="37"/>
    </location>
</feature>
<dbReference type="GeneID" id="25361935"/>
<reference evidence="2 3" key="1">
    <citation type="journal article" date="2014" name="BMC Genomics">
        <title>Genome sequencing of four Aureobasidium pullulans varieties: biotechnological potential, stress tolerance, and description of new species.</title>
        <authorList>
            <person name="Gostin Ar C."/>
            <person name="Ohm R.A."/>
            <person name="Kogej T."/>
            <person name="Sonjak S."/>
            <person name="Turk M."/>
            <person name="Zajc J."/>
            <person name="Zalar P."/>
            <person name="Grube M."/>
            <person name="Sun H."/>
            <person name="Han J."/>
            <person name="Sharma A."/>
            <person name="Chiniquy J."/>
            <person name="Ngan C.Y."/>
            <person name="Lipzen A."/>
            <person name="Barry K."/>
            <person name="Grigoriev I.V."/>
            <person name="Gunde-Cimerman N."/>
        </authorList>
    </citation>
    <scope>NUCLEOTIDE SEQUENCE [LARGE SCALE GENOMIC DNA]</scope>
    <source>
        <strain evidence="2 3">EXF-2481</strain>
    </source>
</reference>
<keyword evidence="3" id="KW-1185">Reference proteome</keyword>
<feature type="transmembrane region" description="Helical" evidence="1">
    <location>
        <begin position="134"/>
        <end position="155"/>
    </location>
</feature>
<proteinExistence type="predicted"/>
<dbReference type="RefSeq" id="XP_013348545.1">
    <property type="nucleotide sequence ID" value="XM_013493091.1"/>
</dbReference>